<dbReference type="Proteomes" id="UP000678499">
    <property type="component" value="Unassembled WGS sequence"/>
</dbReference>
<feature type="non-terminal residue" evidence="1">
    <location>
        <position position="1"/>
    </location>
</feature>
<name>A0A7R9C4M0_9CRUS</name>
<gene>
    <name evidence="1" type="ORF">NMOB1V02_LOCUS13089</name>
</gene>
<sequence length="120" mass="13681">MKLTWDSCIIASTTLSSPTRHSTCHTRCSVCTTPAPILFTCHCIYGLVPAVRLEPTFAPVNHRLEKTGADGRYYVGSLFHDDIETFSRSGTLMTVSFIYYWPRLKSTVLQPTMYWRLSRL</sequence>
<dbReference type="AlphaFoldDB" id="A0A7R9C4M0"/>
<evidence type="ECO:0000313" key="2">
    <source>
        <dbReference type="Proteomes" id="UP000678499"/>
    </source>
</evidence>
<dbReference type="EMBL" id="OA897648">
    <property type="protein sequence ID" value="CAD7285487.1"/>
    <property type="molecule type" value="Genomic_DNA"/>
</dbReference>
<keyword evidence="2" id="KW-1185">Reference proteome</keyword>
<organism evidence="1">
    <name type="scientific">Notodromas monacha</name>
    <dbReference type="NCBI Taxonomy" id="399045"/>
    <lineage>
        <taxon>Eukaryota</taxon>
        <taxon>Metazoa</taxon>
        <taxon>Ecdysozoa</taxon>
        <taxon>Arthropoda</taxon>
        <taxon>Crustacea</taxon>
        <taxon>Oligostraca</taxon>
        <taxon>Ostracoda</taxon>
        <taxon>Podocopa</taxon>
        <taxon>Podocopida</taxon>
        <taxon>Cypridocopina</taxon>
        <taxon>Cypridoidea</taxon>
        <taxon>Cyprididae</taxon>
        <taxon>Notodromas</taxon>
    </lineage>
</organism>
<protein>
    <submittedName>
        <fullName evidence="1">Uncharacterized protein</fullName>
    </submittedName>
</protein>
<dbReference type="EMBL" id="CAJPEX010015611">
    <property type="protein sequence ID" value="CAG0925639.1"/>
    <property type="molecule type" value="Genomic_DNA"/>
</dbReference>
<evidence type="ECO:0000313" key="1">
    <source>
        <dbReference type="EMBL" id="CAD7285487.1"/>
    </source>
</evidence>
<reference evidence="1" key="1">
    <citation type="submission" date="2020-11" db="EMBL/GenBank/DDBJ databases">
        <authorList>
            <person name="Tran Van P."/>
        </authorList>
    </citation>
    <scope>NUCLEOTIDE SEQUENCE</scope>
</reference>
<accession>A0A7R9C4M0</accession>
<proteinExistence type="predicted"/>